<dbReference type="AlphaFoldDB" id="A0A8T2TL20"/>
<accession>A0A8T2TL20</accession>
<evidence type="ECO:0000313" key="2">
    <source>
        <dbReference type="Proteomes" id="UP000825935"/>
    </source>
</evidence>
<reference evidence="1" key="1">
    <citation type="submission" date="2021-08" db="EMBL/GenBank/DDBJ databases">
        <title>WGS assembly of Ceratopteris richardii.</title>
        <authorList>
            <person name="Marchant D.B."/>
            <person name="Chen G."/>
            <person name="Jenkins J."/>
            <person name="Shu S."/>
            <person name="Leebens-Mack J."/>
            <person name="Grimwood J."/>
            <person name="Schmutz J."/>
            <person name="Soltis P."/>
            <person name="Soltis D."/>
            <person name="Chen Z.-H."/>
        </authorList>
    </citation>
    <scope>NUCLEOTIDE SEQUENCE</scope>
    <source>
        <strain evidence="1">Whitten #5841</strain>
        <tissue evidence="1">Leaf</tissue>
    </source>
</reference>
<dbReference type="Proteomes" id="UP000825935">
    <property type="component" value="Chromosome 12"/>
</dbReference>
<sequence length="116" mass="13802">MSMSRSRLHRLLCLPRILQRWRIRTILSSHSFSGSESHAETVSLSSRRRLFQKRRSLSLVPTIKTLGERKEHEVYVRKNKQARTRFVIKTACLRPQDRMTERIHGYVCLILLFLLQ</sequence>
<name>A0A8T2TL20_CERRI</name>
<protein>
    <submittedName>
        <fullName evidence="1">Uncharacterized protein</fullName>
    </submittedName>
</protein>
<evidence type="ECO:0000313" key="1">
    <source>
        <dbReference type="EMBL" id="KAH7424027.1"/>
    </source>
</evidence>
<dbReference type="EMBL" id="CM035417">
    <property type="protein sequence ID" value="KAH7424027.1"/>
    <property type="molecule type" value="Genomic_DNA"/>
</dbReference>
<proteinExistence type="predicted"/>
<keyword evidence="2" id="KW-1185">Reference proteome</keyword>
<comment type="caution">
    <text evidence="1">The sequence shown here is derived from an EMBL/GenBank/DDBJ whole genome shotgun (WGS) entry which is preliminary data.</text>
</comment>
<gene>
    <name evidence="1" type="ORF">KP509_12G086500</name>
</gene>
<organism evidence="1 2">
    <name type="scientific">Ceratopteris richardii</name>
    <name type="common">Triangle waterfern</name>
    <dbReference type="NCBI Taxonomy" id="49495"/>
    <lineage>
        <taxon>Eukaryota</taxon>
        <taxon>Viridiplantae</taxon>
        <taxon>Streptophyta</taxon>
        <taxon>Embryophyta</taxon>
        <taxon>Tracheophyta</taxon>
        <taxon>Polypodiopsida</taxon>
        <taxon>Polypodiidae</taxon>
        <taxon>Polypodiales</taxon>
        <taxon>Pteridineae</taxon>
        <taxon>Pteridaceae</taxon>
        <taxon>Parkerioideae</taxon>
        <taxon>Ceratopteris</taxon>
    </lineage>
</organism>